<dbReference type="AlphaFoldDB" id="A0A7F5R5W3"/>
<evidence type="ECO:0000313" key="3">
    <source>
        <dbReference type="RefSeq" id="XP_025831293.1"/>
    </source>
</evidence>
<name>A0A7F5R5W3_AGRPL</name>
<keyword evidence="2" id="KW-1185">Reference proteome</keyword>
<feature type="compositionally biased region" description="Low complexity" evidence="1">
    <location>
        <begin position="294"/>
        <end position="309"/>
    </location>
</feature>
<evidence type="ECO:0000313" key="2">
    <source>
        <dbReference type="Proteomes" id="UP000192223"/>
    </source>
</evidence>
<feature type="compositionally biased region" description="Basic and acidic residues" evidence="1">
    <location>
        <begin position="325"/>
        <end position="335"/>
    </location>
</feature>
<evidence type="ECO:0000256" key="1">
    <source>
        <dbReference type="SAM" id="MobiDB-lite"/>
    </source>
</evidence>
<reference evidence="3" key="1">
    <citation type="submission" date="2025-08" db="UniProtKB">
        <authorList>
            <consortium name="RefSeq"/>
        </authorList>
    </citation>
    <scope>IDENTIFICATION</scope>
    <source>
        <tissue evidence="3">Entire body</tissue>
    </source>
</reference>
<gene>
    <name evidence="3" type="primary">LOC108735590</name>
</gene>
<protein>
    <submittedName>
        <fullName evidence="3">LIM domain-containing protein jub-like</fullName>
    </submittedName>
</protein>
<dbReference type="GeneID" id="108735590"/>
<dbReference type="InParanoid" id="A0A7F5R5W3"/>
<accession>A0A7F5R5W3</accession>
<dbReference type="OrthoDB" id="25414at2759"/>
<sequence>MDQSFITKIQNLSMSSRTDLAPQSKSDLQADLHPIKPFHRKQASLDSTEAFSTESSPSHVLNDYTFCEKDMVHSISKEETNPLEENDVYVQCAKPKSAIYKNSDFENSQSFNTPLYENIDYYMNKSQTAPYYHEISGNKEFQKAQPQVPSGNKTNNSNLGIENLSVYENVHELSKVSMNETARQPPPPYSSYPRHQQFYSSKLSNHLCKASPQIPTSKLPIKNLTQQQLDEINASDYVCMTGNISQQFHTSTAKNYERAPATGIAAVPLSPKKEVKKTLEKIESRSSAPPSPTPSSISNTSNSSKLKISGKNLLPYNVTPPRPRGPTEAEKKIEEMTRQIEEEMEKHEEEGEYFVN</sequence>
<proteinExistence type="predicted"/>
<dbReference type="Proteomes" id="UP000192223">
    <property type="component" value="Unplaced"/>
</dbReference>
<dbReference type="RefSeq" id="XP_025831293.1">
    <property type="nucleotide sequence ID" value="XM_025975508.1"/>
</dbReference>
<feature type="region of interest" description="Disordered" evidence="1">
    <location>
        <begin position="275"/>
        <end position="335"/>
    </location>
</feature>
<feature type="compositionally biased region" description="Basic and acidic residues" evidence="1">
    <location>
        <begin position="275"/>
        <end position="284"/>
    </location>
</feature>
<organism evidence="2 3">
    <name type="scientific">Agrilus planipennis</name>
    <name type="common">Emerald ash borer</name>
    <name type="synonym">Agrilus marcopoli</name>
    <dbReference type="NCBI Taxonomy" id="224129"/>
    <lineage>
        <taxon>Eukaryota</taxon>
        <taxon>Metazoa</taxon>
        <taxon>Ecdysozoa</taxon>
        <taxon>Arthropoda</taxon>
        <taxon>Hexapoda</taxon>
        <taxon>Insecta</taxon>
        <taxon>Pterygota</taxon>
        <taxon>Neoptera</taxon>
        <taxon>Endopterygota</taxon>
        <taxon>Coleoptera</taxon>
        <taxon>Polyphaga</taxon>
        <taxon>Elateriformia</taxon>
        <taxon>Buprestoidea</taxon>
        <taxon>Buprestidae</taxon>
        <taxon>Agrilinae</taxon>
        <taxon>Agrilus</taxon>
    </lineage>
</organism>
<dbReference type="KEGG" id="apln:108735590"/>